<organism evidence="1 2">
    <name type="scientific">Rhabditophanes sp. KR3021</name>
    <dbReference type="NCBI Taxonomy" id="114890"/>
    <lineage>
        <taxon>Eukaryota</taxon>
        <taxon>Metazoa</taxon>
        <taxon>Ecdysozoa</taxon>
        <taxon>Nematoda</taxon>
        <taxon>Chromadorea</taxon>
        <taxon>Rhabditida</taxon>
        <taxon>Tylenchina</taxon>
        <taxon>Panagrolaimomorpha</taxon>
        <taxon>Strongyloidoidea</taxon>
        <taxon>Alloionematidae</taxon>
        <taxon>Rhabditophanes</taxon>
    </lineage>
</organism>
<dbReference type="Proteomes" id="UP000095286">
    <property type="component" value="Unplaced"/>
</dbReference>
<accession>A0AC35TMZ5</accession>
<sequence length="1114" mass="125693">MDKMSDSTQLRQLIKKYDIKLKRYKDQNELLKRALRLEKEKVAKVEAMFDKLLGSNGEQLDALSIQGILNEISDIKEPSYGVECDETNNENNVARNQTPSDQEPFVKESGLLDSLLTSNERKILNNSFNSVEILCKETFDLREYRLNESDQRKIEEGINKASYESSDSLNTESMIRRLSSLMSSEVESKSVTPIDCNNCGNTKTSKSKIRESKNKDHGTQVLVYSNKKEAEIATPSGKNPQSIAYFLEMKDPKSKVKASDCESVHVCQDYLRLYNQPFITRSEARQERIYQASMLRAQIAREKKEAARDVILGQKTANEVVDILNKNTTSIKAFPDRWIRSVSQRNLANTGYYQKLRAEQQKEFDKSVTQFLGKVYSEMNKTNTTIVDNIIGGQESIIDPWLDLTASKEPVLLMVEFCQVQGPRPLHYFPETVSTHLNLDNVSIWLMSSEMIHGSTTLLYNQPLATYALVHYSTILDVTARAFQRMFAMAYLTPKKPTVELFSKFERTVNDMLMPVLSCNRQQFRRFSYLMMDIADRIETDTVSEYYKLHHAHSINPVLATKIQVISKQIRSLSSKLQGIFAALSGEENKCMCHFSPKEMEKFFPAIERGLAHELLPLRELCLCAFDHFVFSFQSRYNELDSITLENQKFGVLFCGNIPVIRGIRPRNDLTKIENDEAFLTKEKSLCSMTNGLDILISALLTGYKIIILASENRESTALDFLQKLSYLKPQINIDREIAKVFVSEFPSNEHQIIGAACSKIESISFEDPRYKVVLNLNQEKISSPAYIGKFLIPLTKGKDFPNDYVLIKFIISIISEICQTVHVARYLKPEEIQKKLDLSKSDFKIVIHLLSEIDVLKFGALRQKYIENETSIISTEAANGSSGSAIAPFNLSFGGPAGTGSAGGVSHPYGQQGTVVTAGNQIYEQYNNAYNQLAAMGNARGIQGQASGSSNGSGCQSSYKAHDSLTAFFNTGLPYKLYPNPNAILHSTHSEASIRAAANAGSSGLMGNFSSGASLIGALGSGGLNPSERRKQRRIRTTFTSGQQRELERAFLETHYPDIYSREDIAMRTDLTEARVQVWFQNRRSKWRKTEKQRLKPKDEENNSNNAESLETI</sequence>
<evidence type="ECO:0000313" key="1">
    <source>
        <dbReference type="Proteomes" id="UP000095286"/>
    </source>
</evidence>
<evidence type="ECO:0000313" key="2">
    <source>
        <dbReference type="WBParaSite" id="RSKR_0000220300.1"/>
    </source>
</evidence>
<protein>
    <submittedName>
        <fullName evidence="2">Rhodanese domain-containing protein</fullName>
    </submittedName>
</protein>
<name>A0AC35TMZ5_9BILA</name>
<dbReference type="WBParaSite" id="RSKR_0000220300.1">
    <property type="protein sequence ID" value="RSKR_0000220300.1"/>
    <property type="gene ID" value="RSKR_0000220300"/>
</dbReference>
<reference evidence="2" key="1">
    <citation type="submission" date="2016-11" db="UniProtKB">
        <authorList>
            <consortium name="WormBaseParasite"/>
        </authorList>
    </citation>
    <scope>IDENTIFICATION</scope>
    <source>
        <strain evidence="2">KR3021</strain>
    </source>
</reference>
<proteinExistence type="predicted"/>